<dbReference type="AlphaFoldDB" id="X0UNS1"/>
<evidence type="ECO:0000313" key="1">
    <source>
        <dbReference type="EMBL" id="GAG00922.1"/>
    </source>
</evidence>
<dbReference type="EMBL" id="BARS01025128">
    <property type="protein sequence ID" value="GAG00922.1"/>
    <property type="molecule type" value="Genomic_DNA"/>
</dbReference>
<protein>
    <recommendedName>
        <fullName evidence="2">Sulfotransferase family protein</fullName>
    </recommendedName>
</protein>
<accession>X0UNS1</accession>
<sequence length="104" mass="11286">MGSGRSGTSLVAGCLRNAGYCMGGDLIEPTESNPRGYFESREVNALNEALMRGVSAERGPGFLGVFPGRVLRHDQLWLACFPPGRRVQWPQSEETGIVRMTGNT</sequence>
<feature type="non-terminal residue" evidence="1">
    <location>
        <position position="104"/>
    </location>
</feature>
<comment type="caution">
    <text evidence="1">The sequence shown here is derived from an EMBL/GenBank/DDBJ whole genome shotgun (WGS) entry which is preliminary data.</text>
</comment>
<proteinExistence type="predicted"/>
<gene>
    <name evidence="1" type="ORF">S01H1_39762</name>
</gene>
<reference evidence="1" key="1">
    <citation type="journal article" date="2014" name="Front. Microbiol.">
        <title>High frequency of phylogenetically diverse reductive dehalogenase-homologous genes in deep subseafloor sedimentary metagenomes.</title>
        <authorList>
            <person name="Kawai M."/>
            <person name="Futagami T."/>
            <person name="Toyoda A."/>
            <person name="Takaki Y."/>
            <person name="Nishi S."/>
            <person name="Hori S."/>
            <person name="Arai W."/>
            <person name="Tsubouchi T."/>
            <person name="Morono Y."/>
            <person name="Uchiyama I."/>
            <person name="Ito T."/>
            <person name="Fujiyama A."/>
            <person name="Inagaki F."/>
            <person name="Takami H."/>
        </authorList>
    </citation>
    <scope>NUCLEOTIDE SEQUENCE</scope>
    <source>
        <strain evidence="1">Expedition CK06-06</strain>
    </source>
</reference>
<organism evidence="1">
    <name type="scientific">marine sediment metagenome</name>
    <dbReference type="NCBI Taxonomy" id="412755"/>
    <lineage>
        <taxon>unclassified sequences</taxon>
        <taxon>metagenomes</taxon>
        <taxon>ecological metagenomes</taxon>
    </lineage>
</organism>
<evidence type="ECO:0008006" key="2">
    <source>
        <dbReference type="Google" id="ProtNLM"/>
    </source>
</evidence>
<name>X0UNS1_9ZZZZ</name>